<evidence type="ECO:0000256" key="2">
    <source>
        <dbReference type="ARBA" id="ARBA00022801"/>
    </source>
</evidence>
<comment type="caution">
    <text evidence="5">The sequence shown here is derived from an EMBL/GenBank/DDBJ whole genome shotgun (WGS) entry which is preliminary data.</text>
</comment>
<dbReference type="InterPro" id="IPR020084">
    <property type="entry name" value="NUDIX_hydrolase_CS"/>
</dbReference>
<name>A0ABQ4PUZ8_9PROT</name>
<evidence type="ECO:0000256" key="3">
    <source>
        <dbReference type="HAMAP-Rule" id="MF_00298"/>
    </source>
</evidence>
<organism evidence="5 6">
    <name type="scientific">Candidatus Phycosocius spiralis</name>
    <dbReference type="NCBI Taxonomy" id="2815099"/>
    <lineage>
        <taxon>Bacteria</taxon>
        <taxon>Pseudomonadati</taxon>
        <taxon>Pseudomonadota</taxon>
        <taxon>Alphaproteobacteria</taxon>
        <taxon>Caulobacterales</taxon>
        <taxon>Caulobacterales incertae sedis</taxon>
        <taxon>Candidatus Phycosocius</taxon>
    </lineage>
</organism>
<dbReference type="NCBIfam" id="NF001938">
    <property type="entry name" value="PRK00714.1-5"/>
    <property type="match status" value="1"/>
</dbReference>
<dbReference type="InterPro" id="IPR015797">
    <property type="entry name" value="NUDIX_hydrolase-like_dom_sf"/>
</dbReference>
<keyword evidence="6" id="KW-1185">Reference proteome</keyword>
<dbReference type="InterPro" id="IPR022927">
    <property type="entry name" value="RppH"/>
</dbReference>
<dbReference type="PROSITE" id="PS00893">
    <property type="entry name" value="NUDIX_BOX"/>
    <property type="match status" value="1"/>
</dbReference>
<dbReference type="HAMAP" id="MF_00298">
    <property type="entry name" value="Nudix_RppH"/>
    <property type="match status" value="1"/>
</dbReference>
<dbReference type="Proteomes" id="UP001161064">
    <property type="component" value="Unassembled WGS sequence"/>
</dbReference>
<comment type="function">
    <text evidence="3">Accelerates the degradation of transcripts by removing pyrophosphate from the 5'-end of triphosphorylated RNA, leading to a more labile monophosphorylated state that can stimulate subsequent ribonuclease cleavage.</text>
</comment>
<reference evidence="5" key="1">
    <citation type="submission" date="2021-05" db="EMBL/GenBank/DDBJ databases">
        <authorList>
            <person name="Tanabe Y."/>
        </authorList>
    </citation>
    <scope>NUCLEOTIDE SEQUENCE</scope>
    <source>
        <strain evidence="5">BOTRYCO-1</strain>
    </source>
</reference>
<feature type="domain" description="Nudix hydrolase" evidence="4">
    <location>
        <begin position="12"/>
        <end position="157"/>
    </location>
</feature>
<reference evidence="5" key="2">
    <citation type="journal article" date="2023" name="ISME Commun">
        <title>Characterization of a bloom-associated alphaproteobacterial lineage, 'Candidatus Phycosocius': insights into freshwater algal-bacterial interactions.</title>
        <authorList>
            <person name="Tanabe Y."/>
            <person name="Yamaguchi H."/>
            <person name="Yoshida M."/>
            <person name="Kai A."/>
            <person name="Okazaki Y."/>
        </authorList>
    </citation>
    <scope>NUCLEOTIDE SEQUENCE</scope>
    <source>
        <strain evidence="5">BOTRYCO-1</strain>
    </source>
</reference>
<evidence type="ECO:0000256" key="1">
    <source>
        <dbReference type="ARBA" id="ARBA00001946"/>
    </source>
</evidence>
<evidence type="ECO:0000313" key="6">
    <source>
        <dbReference type="Proteomes" id="UP001161064"/>
    </source>
</evidence>
<gene>
    <name evidence="3 5" type="primary">rppH</name>
    <name evidence="3" type="synonym">nudH</name>
    <name evidence="5" type="ORF">PsB1_0968</name>
</gene>
<protein>
    <recommendedName>
        <fullName evidence="3">RNA pyrophosphohydrolase</fullName>
        <ecNumber evidence="3">3.6.1.-</ecNumber>
    </recommendedName>
    <alternativeName>
        <fullName evidence="3">(Di)nucleoside polyphosphate hydrolase</fullName>
    </alternativeName>
</protein>
<dbReference type="CDD" id="cd03671">
    <property type="entry name" value="NUDIX_Ap4A_hydrolase_plant_like"/>
    <property type="match status" value="1"/>
</dbReference>
<accession>A0ABQ4PUZ8</accession>
<feature type="short sequence motif" description="Nudix box" evidence="3">
    <location>
        <begin position="47"/>
        <end position="68"/>
    </location>
</feature>
<dbReference type="PANTHER" id="PTHR11839">
    <property type="entry name" value="UDP/ADP-SUGAR PYROPHOSPHATASE"/>
    <property type="match status" value="1"/>
</dbReference>
<keyword evidence="2 3" id="KW-0378">Hydrolase</keyword>
<dbReference type="PROSITE" id="PS51462">
    <property type="entry name" value="NUDIX"/>
    <property type="match status" value="1"/>
</dbReference>
<dbReference type="PANTHER" id="PTHR11839:SF22">
    <property type="entry name" value="NUDIX HYDROLASE 26, CHLOROPLASTIC"/>
    <property type="match status" value="1"/>
</dbReference>
<comment type="cofactor">
    <cofactor evidence="3">
        <name>a divalent metal cation</name>
        <dbReference type="ChEBI" id="CHEBI:60240"/>
    </cofactor>
</comment>
<dbReference type="EMBL" id="BPFZ01000004">
    <property type="protein sequence ID" value="GIU66814.1"/>
    <property type="molecule type" value="Genomic_DNA"/>
</dbReference>
<evidence type="ECO:0000313" key="5">
    <source>
        <dbReference type="EMBL" id="GIU66814.1"/>
    </source>
</evidence>
<comment type="similarity">
    <text evidence="3">Belongs to the Nudix hydrolase family. RppH subfamily.</text>
</comment>
<dbReference type="RefSeq" id="WP_284359450.1">
    <property type="nucleotide sequence ID" value="NZ_BPFZ01000004.1"/>
</dbReference>
<dbReference type="InterPro" id="IPR000086">
    <property type="entry name" value="NUDIX_hydrolase_dom"/>
</dbReference>
<dbReference type="SUPFAM" id="SSF55811">
    <property type="entry name" value="Nudix"/>
    <property type="match status" value="1"/>
</dbReference>
<evidence type="ECO:0000259" key="4">
    <source>
        <dbReference type="PROSITE" id="PS51462"/>
    </source>
</evidence>
<dbReference type="Gene3D" id="3.90.79.10">
    <property type="entry name" value="Nucleoside Triphosphate Pyrophosphohydrolase"/>
    <property type="match status" value="1"/>
</dbReference>
<proteinExistence type="inferred from homology"/>
<comment type="cofactor">
    <cofactor evidence="1">
        <name>Mg(2+)</name>
        <dbReference type="ChEBI" id="CHEBI:18420"/>
    </cofactor>
</comment>
<sequence>MNPTIFPQPPQGYRPNVGLLLFDMRGLVWIGKRRGFNGQYAWQAPQGGIDRHEDVQAAALRELGEETGIGPSLVSVIGHTNHWLTYDFPAEMQRGKMRLNKGQAQIWYAFRFLGSDRDVKLNAHKHIEFDAWRWERLEALPELVVPFKRHVYSQVAQEFAHLAAA</sequence>
<dbReference type="Pfam" id="PF00293">
    <property type="entry name" value="NUDIX"/>
    <property type="match status" value="1"/>
</dbReference>
<dbReference type="EC" id="3.6.1.-" evidence="3"/>